<dbReference type="PROSITE" id="PS00166">
    <property type="entry name" value="ENOYL_COA_HYDRATASE"/>
    <property type="match status" value="1"/>
</dbReference>
<dbReference type="InterPro" id="IPR029045">
    <property type="entry name" value="ClpP/crotonase-like_dom_sf"/>
</dbReference>
<protein>
    <submittedName>
        <fullName evidence="4">Enoyl-CoA hydratase</fullName>
    </submittedName>
</protein>
<dbReference type="Gene3D" id="3.90.226.10">
    <property type="entry name" value="2-enoyl-CoA Hydratase, Chain A, domain 1"/>
    <property type="match status" value="1"/>
</dbReference>
<dbReference type="CDD" id="cd06558">
    <property type="entry name" value="crotonase-like"/>
    <property type="match status" value="1"/>
</dbReference>
<dbReference type="STRING" id="260552.Mag101_11090"/>
<dbReference type="NCBIfam" id="NF006566">
    <property type="entry name" value="PRK09076.1"/>
    <property type="match status" value="1"/>
</dbReference>
<keyword evidence="5" id="KW-1185">Reference proteome</keyword>
<dbReference type="FunFam" id="3.90.226.10:FF:000009">
    <property type="entry name" value="Carnitinyl-CoA dehydratase"/>
    <property type="match status" value="1"/>
</dbReference>
<dbReference type="OrthoDB" id="9775794at2"/>
<dbReference type="FunFam" id="1.10.12.10:FF:000001">
    <property type="entry name" value="Probable enoyl-CoA hydratase, mitochondrial"/>
    <property type="match status" value="1"/>
</dbReference>
<dbReference type="PANTHER" id="PTHR11941">
    <property type="entry name" value="ENOYL-COA HYDRATASE-RELATED"/>
    <property type="match status" value="1"/>
</dbReference>
<dbReference type="InterPro" id="IPR018376">
    <property type="entry name" value="Enoyl-CoA_hyd/isom_CS"/>
</dbReference>
<accession>A0A1Q2M748</accession>
<dbReference type="RefSeq" id="WP_077404759.1">
    <property type="nucleotide sequence ID" value="NZ_CP019650.1"/>
</dbReference>
<dbReference type="InterPro" id="IPR001753">
    <property type="entry name" value="Enoyl-CoA_hydra/iso"/>
</dbReference>
<dbReference type="Proteomes" id="UP000188219">
    <property type="component" value="Chromosome"/>
</dbReference>
<gene>
    <name evidence="4" type="ORF">Mag101_11090</name>
</gene>
<evidence type="ECO:0000313" key="5">
    <source>
        <dbReference type="Proteomes" id="UP000188219"/>
    </source>
</evidence>
<evidence type="ECO:0000256" key="3">
    <source>
        <dbReference type="RuleBase" id="RU003707"/>
    </source>
</evidence>
<dbReference type="Gene3D" id="1.10.12.10">
    <property type="entry name" value="Lyase 2-enoyl-coa Hydratase, Chain A, domain 2"/>
    <property type="match status" value="1"/>
</dbReference>
<dbReference type="Pfam" id="PF00378">
    <property type="entry name" value="ECH_1"/>
    <property type="match status" value="1"/>
</dbReference>
<reference evidence="4" key="1">
    <citation type="submission" date="2017-02" db="EMBL/GenBank/DDBJ databases">
        <title>Genome of Microbulbifer agarilyticus GP101.</title>
        <authorList>
            <person name="Jung J."/>
            <person name="Bae S.S."/>
            <person name="Baek K."/>
        </authorList>
    </citation>
    <scope>NUCLEOTIDE SEQUENCE [LARGE SCALE GENOMIC DNA]</scope>
    <source>
        <strain evidence="4">GP101</strain>
    </source>
</reference>
<dbReference type="GO" id="GO:0016836">
    <property type="term" value="F:hydro-lyase activity"/>
    <property type="evidence" value="ECO:0007669"/>
    <property type="project" value="UniProtKB-ARBA"/>
</dbReference>
<dbReference type="GO" id="GO:0006635">
    <property type="term" value="P:fatty acid beta-oxidation"/>
    <property type="evidence" value="ECO:0007669"/>
    <property type="project" value="TreeGrafter"/>
</dbReference>
<evidence type="ECO:0000313" key="4">
    <source>
        <dbReference type="EMBL" id="AQQ68117.1"/>
    </source>
</evidence>
<dbReference type="EMBL" id="CP019650">
    <property type="protein sequence ID" value="AQQ68117.1"/>
    <property type="molecule type" value="Genomic_DNA"/>
</dbReference>
<name>A0A1Q2M748_9GAMM</name>
<dbReference type="SUPFAM" id="SSF52096">
    <property type="entry name" value="ClpP/crotonase"/>
    <property type="match status" value="1"/>
</dbReference>
<keyword evidence="2" id="KW-0456">Lyase</keyword>
<dbReference type="AlphaFoldDB" id="A0A1Q2M748"/>
<organism evidence="4 5">
    <name type="scientific">Microbulbifer agarilyticus</name>
    <dbReference type="NCBI Taxonomy" id="260552"/>
    <lineage>
        <taxon>Bacteria</taxon>
        <taxon>Pseudomonadati</taxon>
        <taxon>Pseudomonadota</taxon>
        <taxon>Gammaproteobacteria</taxon>
        <taxon>Cellvibrionales</taxon>
        <taxon>Microbulbiferaceae</taxon>
        <taxon>Microbulbifer</taxon>
    </lineage>
</organism>
<dbReference type="PANTHER" id="PTHR11941:SF141">
    <property type="entry name" value="ENOYL-COA HYDRATASE_ISOMERASE-RELATED"/>
    <property type="match status" value="1"/>
</dbReference>
<evidence type="ECO:0000256" key="1">
    <source>
        <dbReference type="ARBA" id="ARBA00005254"/>
    </source>
</evidence>
<sequence length="262" mass="28243">MMKAISPTEKLLVEVRDHFAVLTINNPPANTWDRESLAGLKTIIHRLDNMRDITALVIHGQGEKFFSAGADLKQFASGDKVTAAEVARLFGEAFEALAQFEGVAIAAVNGYAMGGGLECALACDIRIFEAHAQAALPEAKVGLLPCAGGTQRLSWLVGEGWTSRLILCGERISADTAEKIGLAQEIVPKGQALEQAILLATQVVQQSPDAIRSCKSLMIQAREHAISAGLKSERTHFVDLIGEQNQLEGTNAFLEKRSPVWQ</sequence>
<evidence type="ECO:0000256" key="2">
    <source>
        <dbReference type="ARBA" id="ARBA00023239"/>
    </source>
</evidence>
<dbReference type="InterPro" id="IPR014748">
    <property type="entry name" value="Enoyl-CoA_hydra_C"/>
</dbReference>
<comment type="similarity">
    <text evidence="1 3">Belongs to the enoyl-CoA hydratase/isomerase family.</text>
</comment>
<proteinExistence type="inferred from homology"/>
<dbReference type="KEGG" id="maga:Mag101_11090"/>